<dbReference type="EMBL" id="JBHGVX010000003">
    <property type="protein sequence ID" value="KAL1797378.1"/>
    <property type="molecule type" value="Genomic_DNA"/>
</dbReference>
<evidence type="ECO:0000256" key="8">
    <source>
        <dbReference type="SAM" id="SignalP"/>
    </source>
</evidence>
<comment type="similarity">
    <text evidence="7">Belongs to the chloroperoxidase family.</text>
</comment>
<reference evidence="10 11" key="1">
    <citation type="submission" date="2024-09" db="EMBL/GenBank/DDBJ databases">
        <title>T2T genomes of carrot and Alternaria dauci and their utility for understanding host-pathogen interaction during carrot leaf blight disease.</title>
        <authorList>
            <person name="Liu W."/>
            <person name="Xu S."/>
            <person name="Ou C."/>
            <person name="Liu X."/>
            <person name="Zhuang F."/>
            <person name="Deng X.W."/>
        </authorList>
    </citation>
    <scope>NUCLEOTIDE SEQUENCE [LARGE SCALE GENOMIC DNA]</scope>
    <source>
        <strain evidence="10 11">A2016</strain>
    </source>
</reference>
<evidence type="ECO:0000256" key="3">
    <source>
        <dbReference type="ARBA" id="ARBA00022617"/>
    </source>
</evidence>
<keyword evidence="5" id="KW-0560">Oxidoreductase</keyword>
<evidence type="ECO:0000256" key="6">
    <source>
        <dbReference type="ARBA" id="ARBA00023004"/>
    </source>
</evidence>
<protein>
    <recommendedName>
        <fullName evidence="9">Heme haloperoxidase family profile domain-containing protein</fullName>
    </recommendedName>
</protein>
<gene>
    <name evidence="10" type="ORF">ACET3X_003984</name>
</gene>
<dbReference type="Gene3D" id="1.10.489.10">
    <property type="entry name" value="Chloroperoxidase-like"/>
    <property type="match status" value="1"/>
</dbReference>
<dbReference type="Pfam" id="PF01328">
    <property type="entry name" value="Peroxidase_2"/>
    <property type="match status" value="1"/>
</dbReference>
<dbReference type="RefSeq" id="XP_069307962.1">
    <property type="nucleotide sequence ID" value="XM_069450139.1"/>
</dbReference>
<feature type="signal peptide" evidence="8">
    <location>
        <begin position="1"/>
        <end position="16"/>
    </location>
</feature>
<keyword evidence="4" id="KW-0479">Metal-binding</keyword>
<evidence type="ECO:0000313" key="10">
    <source>
        <dbReference type="EMBL" id="KAL1797378.1"/>
    </source>
</evidence>
<evidence type="ECO:0000256" key="2">
    <source>
        <dbReference type="ARBA" id="ARBA00022559"/>
    </source>
</evidence>
<dbReference type="SUPFAM" id="SSF47571">
    <property type="entry name" value="Cloroperoxidase"/>
    <property type="match status" value="1"/>
</dbReference>
<feature type="chain" id="PRO_5046263472" description="Heme haloperoxidase family profile domain-containing protein" evidence="8">
    <location>
        <begin position="17"/>
        <end position="380"/>
    </location>
</feature>
<dbReference type="PROSITE" id="PS51405">
    <property type="entry name" value="HEME_HALOPEROXIDASE"/>
    <property type="match status" value="1"/>
</dbReference>
<dbReference type="InterPro" id="IPR036851">
    <property type="entry name" value="Chloroperoxidase-like_sf"/>
</dbReference>
<evidence type="ECO:0000256" key="4">
    <source>
        <dbReference type="ARBA" id="ARBA00022723"/>
    </source>
</evidence>
<dbReference type="GeneID" id="96084306"/>
<comment type="caution">
    <text evidence="10">The sequence shown here is derived from an EMBL/GenBank/DDBJ whole genome shotgun (WGS) entry which is preliminary data.</text>
</comment>
<name>A0ABR3ULN8_9PLEO</name>
<organism evidence="10 11">
    <name type="scientific">Alternaria dauci</name>
    <dbReference type="NCBI Taxonomy" id="48095"/>
    <lineage>
        <taxon>Eukaryota</taxon>
        <taxon>Fungi</taxon>
        <taxon>Dikarya</taxon>
        <taxon>Ascomycota</taxon>
        <taxon>Pezizomycotina</taxon>
        <taxon>Dothideomycetes</taxon>
        <taxon>Pleosporomycetidae</taxon>
        <taxon>Pleosporales</taxon>
        <taxon>Pleosporineae</taxon>
        <taxon>Pleosporaceae</taxon>
        <taxon>Alternaria</taxon>
        <taxon>Alternaria sect. Porri</taxon>
    </lineage>
</organism>
<dbReference type="PANTHER" id="PTHR33577:SF15">
    <property type="entry name" value="HEME HALOPEROXIDASE FAMILY PROFILE DOMAIN-CONTAINING PROTEIN"/>
    <property type="match status" value="1"/>
</dbReference>
<feature type="domain" description="Heme haloperoxidase family profile" evidence="9">
    <location>
        <begin position="85"/>
        <end position="290"/>
    </location>
</feature>
<dbReference type="PANTHER" id="PTHR33577">
    <property type="entry name" value="STERIGMATOCYSTIN BIOSYNTHESIS PEROXIDASE STCC-RELATED"/>
    <property type="match status" value="1"/>
</dbReference>
<comment type="cofactor">
    <cofactor evidence="1">
        <name>heme b</name>
        <dbReference type="ChEBI" id="CHEBI:60344"/>
    </cofactor>
</comment>
<evidence type="ECO:0000256" key="7">
    <source>
        <dbReference type="ARBA" id="ARBA00025795"/>
    </source>
</evidence>
<keyword evidence="6" id="KW-0408">Iron</keyword>
<evidence type="ECO:0000256" key="1">
    <source>
        <dbReference type="ARBA" id="ARBA00001970"/>
    </source>
</evidence>
<evidence type="ECO:0000313" key="11">
    <source>
        <dbReference type="Proteomes" id="UP001578633"/>
    </source>
</evidence>
<keyword evidence="3" id="KW-0349">Heme</keyword>
<accession>A0ABR3ULN8</accession>
<dbReference type="InterPro" id="IPR000028">
    <property type="entry name" value="Chloroperoxidase"/>
</dbReference>
<dbReference type="Proteomes" id="UP001578633">
    <property type="component" value="Chromosome 3"/>
</dbReference>
<keyword evidence="8" id="KW-0732">Signal</keyword>
<keyword evidence="2" id="KW-0575">Peroxidase</keyword>
<proteinExistence type="inferred from homology"/>
<evidence type="ECO:0000259" key="9">
    <source>
        <dbReference type="PROSITE" id="PS51405"/>
    </source>
</evidence>
<keyword evidence="11" id="KW-1185">Reference proteome</keyword>
<evidence type="ECO:0000256" key="5">
    <source>
        <dbReference type="ARBA" id="ARBA00023002"/>
    </source>
</evidence>
<sequence length="380" mass="40546">MYTLSLVLLQASAAIAYPWISGQPGVNSGLFRDSRAVERRQASCPFNPVHKGAAPYTAPYTYTGAKNGVPGSQKGGIKVPADGDTAHAYTAPGPNDIRGPCPGLNAAANHNFLSHDGITNFQELVDAQQNVYNVGYDVAVLLAVLGIEAGGDVLSGRLSIGCDATSRTATLPLLGRQPGLNGHNKFESDSSLTRNDFFVANSDNYSFNGTLFAEMKAVADRVSGGSFDRNALAAYRSQRYEESVQESFFGAVEDSSAPGGWRHVPERIPDNWFSRFEPYKITDVATEILALYLKYPKLFGGNVGTNNFDALSTPFDIIVDGKLPSDVTAAQLTCLLYQLGVLAVPSTLSTVTDITGVMLDFGIGKLNPVFKNAGCRLKVG</sequence>